<proteinExistence type="predicted"/>
<dbReference type="EMBL" id="JACHMH010000001">
    <property type="protein sequence ID" value="MBB4678367.1"/>
    <property type="molecule type" value="Genomic_DNA"/>
</dbReference>
<keyword evidence="2" id="KW-1185">Reference proteome</keyword>
<name>A0A7W7FUK9_9PSEU</name>
<sequence length="63" mass="6879">MSPNHCERHDTSRRWCAGCRRQRSRASLAAPKTWTVTPVAETKDDNATAAALIVPTTTGNTPN</sequence>
<dbReference type="Proteomes" id="UP000533598">
    <property type="component" value="Unassembled WGS sequence"/>
</dbReference>
<organism evidence="1 2">
    <name type="scientific">Crossiella cryophila</name>
    <dbReference type="NCBI Taxonomy" id="43355"/>
    <lineage>
        <taxon>Bacteria</taxon>
        <taxon>Bacillati</taxon>
        <taxon>Actinomycetota</taxon>
        <taxon>Actinomycetes</taxon>
        <taxon>Pseudonocardiales</taxon>
        <taxon>Pseudonocardiaceae</taxon>
        <taxon>Crossiella</taxon>
    </lineage>
</organism>
<reference evidence="1 2" key="1">
    <citation type="submission" date="2020-08" db="EMBL/GenBank/DDBJ databases">
        <title>Sequencing the genomes of 1000 actinobacteria strains.</title>
        <authorList>
            <person name="Klenk H.-P."/>
        </authorList>
    </citation>
    <scope>NUCLEOTIDE SEQUENCE [LARGE SCALE GENOMIC DNA]</scope>
    <source>
        <strain evidence="1 2">DSM 44230</strain>
    </source>
</reference>
<gene>
    <name evidence="1" type="ORF">HNR67_004485</name>
</gene>
<evidence type="ECO:0000313" key="2">
    <source>
        <dbReference type="Proteomes" id="UP000533598"/>
    </source>
</evidence>
<accession>A0A7W7FUK9</accession>
<dbReference type="RefSeq" id="WP_185004205.1">
    <property type="nucleotide sequence ID" value="NZ_BAAAUI010000028.1"/>
</dbReference>
<protein>
    <submittedName>
        <fullName evidence="1">Uncharacterized protein</fullName>
    </submittedName>
</protein>
<dbReference type="AlphaFoldDB" id="A0A7W7FUK9"/>
<comment type="caution">
    <text evidence="1">The sequence shown here is derived from an EMBL/GenBank/DDBJ whole genome shotgun (WGS) entry which is preliminary data.</text>
</comment>
<evidence type="ECO:0000313" key="1">
    <source>
        <dbReference type="EMBL" id="MBB4678367.1"/>
    </source>
</evidence>